<proteinExistence type="predicted"/>
<feature type="region of interest" description="Disordered" evidence="1">
    <location>
        <begin position="99"/>
        <end position="131"/>
    </location>
</feature>
<keyword evidence="3" id="KW-1185">Reference proteome</keyword>
<reference evidence="2" key="2">
    <citation type="submission" date="2020-05" db="UniProtKB">
        <authorList>
            <consortium name="EnsemblMetazoa"/>
        </authorList>
    </citation>
    <scope>IDENTIFICATION</scope>
    <source>
        <strain evidence="2">maculatus3</strain>
    </source>
</reference>
<evidence type="ECO:0000256" key="1">
    <source>
        <dbReference type="SAM" id="MobiDB-lite"/>
    </source>
</evidence>
<evidence type="ECO:0000313" key="2">
    <source>
        <dbReference type="EnsemblMetazoa" id="AMAM019206-PA"/>
    </source>
</evidence>
<reference evidence="3" key="1">
    <citation type="submission" date="2013-09" db="EMBL/GenBank/DDBJ databases">
        <title>The Genome Sequence of Anopheles maculatus species B.</title>
        <authorList>
            <consortium name="The Broad Institute Genomics Platform"/>
            <person name="Neafsey D.E."/>
            <person name="Besansky N."/>
            <person name="Howell P."/>
            <person name="Walton C."/>
            <person name="Young S.K."/>
            <person name="Zeng Q."/>
            <person name="Gargeya S."/>
            <person name="Fitzgerald M."/>
            <person name="Haas B."/>
            <person name="Abouelleil A."/>
            <person name="Allen A.W."/>
            <person name="Alvarado L."/>
            <person name="Arachchi H.M."/>
            <person name="Berlin A.M."/>
            <person name="Chapman S.B."/>
            <person name="Gainer-Dewar J."/>
            <person name="Goldberg J."/>
            <person name="Griggs A."/>
            <person name="Gujja S."/>
            <person name="Hansen M."/>
            <person name="Howarth C."/>
            <person name="Imamovic A."/>
            <person name="Ireland A."/>
            <person name="Larimer J."/>
            <person name="McCowan C."/>
            <person name="Murphy C."/>
            <person name="Pearson M."/>
            <person name="Poon T.W."/>
            <person name="Priest M."/>
            <person name="Roberts A."/>
            <person name="Saif S."/>
            <person name="Shea T."/>
            <person name="Sisk P."/>
            <person name="Sykes S."/>
            <person name="Wortman J."/>
            <person name="Nusbaum C."/>
            <person name="Birren B."/>
        </authorList>
    </citation>
    <scope>NUCLEOTIDE SEQUENCE [LARGE SCALE GENOMIC DNA]</scope>
    <source>
        <strain evidence="3">maculatus3</strain>
    </source>
</reference>
<feature type="region of interest" description="Disordered" evidence="1">
    <location>
        <begin position="309"/>
        <end position="329"/>
    </location>
</feature>
<evidence type="ECO:0000313" key="3">
    <source>
        <dbReference type="Proteomes" id="UP000075901"/>
    </source>
</evidence>
<protein>
    <submittedName>
        <fullName evidence="2">Uncharacterized protein</fullName>
    </submittedName>
</protein>
<organism evidence="2 3">
    <name type="scientific">Anopheles maculatus</name>
    <dbReference type="NCBI Taxonomy" id="74869"/>
    <lineage>
        <taxon>Eukaryota</taxon>
        <taxon>Metazoa</taxon>
        <taxon>Ecdysozoa</taxon>
        <taxon>Arthropoda</taxon>
        <taxon>Hexapoda</taxon>
        <taxon>Insecta</taxon>
        <taxon>Pterygota</taxon>
        <taxon>Neoptera</taxon>
        <taxon>Endopterygota</taxon>
        <taxon>Diptera</taxon>
        <taxon>Nematocera</taxon>
        <taxon>Culicoidea</taxon>
        <taxon>Culicidae</taxon>
        <taxon>Anophelinae</taxon>
        <taxon>Anopheles</taxon>
        <taxon>Anopheles maculatus group</taxon>
    </lineage>
</organism>
<feature type="region of interest" description="Disordered" evidence="1">
    <location>
        <begin position="26"/>
        <end position="50"/>
    </location>
</feature>
<feature type="compositionally biased region" description="Basic residues" evidence="1">
    <location>
        <begin position="99"/>
        <end position="109"/>
    </location>
</feature>
<sequence>METLANCCQIARQSNSAERSYRILPRRERRTAANKESSDISGNSIKDESLYSSSTQKHSFDSITLSRGQSLRHTSSTTVLGVQESVLSSPIAYTALYHNHPHHHHHHPPAHSYGHYAHHHTFSPPSYGEKPSATANVLVASKPGRPELDLYTQERELQLNIFASSAMEAGSAVGAGGANKAAEHVGDRTLKRISIQINQISVRGSVGARGPGLSEMDAMAKGDRLPERSDTLRLLCKQPRGQDGRIEIFVRNRQRQQQQQRSRLRLWRFFQHVRPLRQLAGAGPVRPSATTGAVVHFCEDPSHDAVSLGEDRSVASKRHPSGIAGENDADRSCENLSVLDDDLEAYMREIKLRETINR</sequence>
<dbReference type="VEuPathDB" id="VectorBase:AMAM019206"/>
<name>A0A182T414_9DIPT</name>
<dbReference type="AlphaFoldDB" id="A0A182T414"/>
<dbReference type="EnsemblMetazoa" id="AMAM019206-RA">
    <property type="protein sequence ID" value="AMAM019206-PA"/>
    <property type="gene ID" value="AMAM019206"/>
</dbReference>
<dbReference type="Proteomes" id="UP000075901">
    <property type="component" value="Unassembled WGS sequence"/>
</dbReference>
<feature type="compositionally biased region" description="Polar residues" evidence="1">
    <location>
        <begin position="39"/>
        <end position="50"/>
    </location>
</feature>
<accession>A0A182T414</accession>